<dbReference type="Proteomes" id="UP000002748">
    <property type="component" value="Unassembled WGS sequence"/>
</dbReference>
<feature type="compositionally biased region" description="Pro residues" evidence="1">
    <location>
        <begin position="357"/>
        <end position="367"/>
    </location>
</feature>
<gene>
    <name evidence="3" type="ORF">A1Q1_02966</name>
</gene>
<feature type="region of interest" description="Disordered" evidence="1">
    <location>
        <begin position="273"/>
        <end position="373"/>
    </location>
</feature>
<dbReference type="PANTHER" id="PTHR45691">
    <property type="entry name" value="PROTEIN DIAPHANOUS"/>
    <property type="match status" value="1"/>
</dbReference>
<evidence type="ECO:0000313" key="4">
    <source>
        <dbReference type="Proteomes" id="UP000002748"/>
    </source>
</evidence>
<feature type="compositionally biased region" description="Basic and acidic residues" evidence="1">
    <location>
        <begin position="196"/>
        <end position="207"/>
    </location>
</feature>
<sequence>MSTEYLLGGSPTSGVPAVTSFSADDGWHTMTNAEPTPTPSRRPLNSGIGADSKTIYLVFLAVLVLIVILAILLTIRRYRLRRRYWTATQLAISRGEPLPPARWGDDDPWGLLFPRPERWQGRRKERRWMRVPTLWDAVDTDGEIWEATGQSRLPPPPKPEPVLPAPVPPPQGLHAVGDAIRRGWRGAEPPPPPPPKVKEPKESDRPLEAEEPVRIAVLIQMPVDPSAPAPLYDDADDEVAWRPGMELGVWEGNLAGSTNGMRAHEAEHVWAYPPAGYGDGGLESEPPASRPGRAGRGPAQAQAAQYAPPSGPPPGLYSGHGAGGFDDRQPQTYSSSSAGIYGGYGSGGLESEQGMYAPPPGPPPTTYPPQRQS</sequence>
<dbReference type="OrthoDB" id="2591812at2759"/>
<keyword evidence="2" id="KW-1133">Transmembrane helix</keyword>
<evidence type="ECO:0000256" key="1">
    <source>
        <dbReference type="SAM" id="MobiDB-lite"/>
    </source>
</evidence>
<protein>
    <submittedName>
        <fullName evidence="3">Uncharacterized protein</fullName>
    </submittedName>
</protein>
<accession>J4UB73</accession>
<evidence type="ECO:0000256" key="2">
    <source>
        <dbReference type="SAM" id="Phobius"/>
    </source>
</evidence>
<dbReference type="GO" id="GO:0030041">
    <property type="term" value="P:actin filament polymerization"/>
    <property type="evidence" value="ECO:0007669"/>
    <property type="project" value="TreeGrafter"/>
</dbReference>
<dbReference type="InterPro" id="IPR051412">
    <property type="entry name" value="Formin_Homology_Diaphanous_sf"/>
</dbReference>
<feature type="compositionally biased region" description="Low complexity" evidence="1">
    <location>
        <begin position="286"/>
        <end position="308"/>
    </location>
</feature>
<dbReference type="RefSeq" id="XP_014179670.1">
    <property type="nucleotide sequence ID" value="XM_014324195.1"/>
</dbReference>
<dbReference type="GeneID" id="25986479"/>
<feature type="transmembrane region" description="Helical" evidence="2">
    <location>
        <begin position="54"/>
        <end position="75"/>
    </location>
</feature>
<name>J4UB73_TRIAS</name>
<comment type="caution">
    <text evidence="3">The sequence shown here is derived from an EMBL/GenBank/DDBJ whole genome shotgun (WGS) entry which is preliminary data.</text>
</comment>
<dbReference type="PANTHER" id="PTHR45691:SF6">
    <property type="entry name" value="PROTEIN DIAPHANOUS"/>
    <property type="match status" value="1"/>
</dbReference>
<dbReference type="KEGG" id="tasa:A1Q1_02966"/>
<keyword evidence="2" id="KW-0812">Transmembrane</keyword>
<feature type="region of interest" description="Disordered" evidence="1">
    <location>
        <begin position="26"/>
        <end position="45"/>
    </location>
</feature>
<dbReference type="VEuPathDB" id="FungiDB:A1Q1_02966"/>
<reference evidence="3 4" key="1">
    <citation type="journal article" date="2012" name="Eukaryot. Cell">
        <title>Draft genome sequence of CBS 2479, the standard type strain of Trichosporon asahii.</title>
        <authorList>
            <person name="Yang R.Y."/>
            <person name="Li H.T."/>
            <person name="Zhu H."/>
            <person name="Zhou G.P."/>
            <person name="Wang M."/>
            <person name="Wang L."/>
        </authorList>
    </citation>
    <scope>NUCLEOTIDE SEQUENCE [LARGE SCALE GENOMIC DNA]</scope>
    <source>
        <strain evidence="4">ATCC 90039 / CBS 2479 / JCM 2466 / KCTC 7840 / NCYC 2677 / UAMH 7654</strain>
    </source>
</reference>
<dbReference type="GO" id="GO:0005884">
    <property type="term" value="C:actin filament"/>
    <property type="evidence" value="ECO:0007669"/>
    <property type="project" value="TreeGrafter"/>
</dbReference>
<keyword evidence="2" id="KW-0472">Membrane</keyword>
<evidence type="ECO:0000313" key="3">
    <source>
        <dbReference type="EMBL" id="EJT48050.1"/>
    </source>
</evidence>
<feature type="region of interest" description="Disordered" evidence="1">
    <location>
        <begin position="182"/>
        <end position="207"/>
    </location>
</feature>
<dbReference type="AlphaFoldDB" id="J4UB73"/>
<organism evidence="3 4">
    <name type="scientific">Trichosporon asahii var. asahii (strain ATCC 90039 / CBS 2479 / JCM 2466 / KCTC 7840 / NBRC 103889/ NCYC 2677 / UAMH 7654)</name>
    <name type="common">Yeast</name>
    <dbReference type="NCBI Taxonomy" id="1186058"/>
    <lineage>
        <taxon>Eukaryota</taxon>
        <taxon>Fungi</taxon>
        <taxon>Dikarya</taxon>
        <taxon>Basidiomycota</taxon>
        <taxon>Agaricomycotina</taxon>
        <taxon>Tremellomycetes</taxon>
        <taxon>Trichosporonales</taxon>
        <taxon>Trichosporonaceae</taxon>
        <taxon>Trichosporon</taxon>
    </lineage>
</organism>
<dbReference type="EMBL" id="ALBS01000215">
    <property type="protein sequence ID" value="EJT48050.1"/>
    <property type="molecule type" value="Genomic_DNA"/>
</dbReference>
<proteinExistence type="predicted"/>
<dbReference type="HOGENOM" id="CLU_742246_0_0_1"/>